<dbReference type="Gene3D" id="3.40.50.150">
    <property type="entry name" value="Vaccinia Virus protein VP39"/>
    <property type="match status" value="1"/>
</dbReference>
<dbReference type="InterPro" id="IPR029063">
    <property type="entry name" value="SAM-dependent_MTases_sf"/>
</dbReference>
<dbReference type="OrthoDB" id="1606438at2759"/>
<accession>A0A5N5X3S9</accession>
<evidence type="ECO:0000313" key="2">
    <source>
        <dbReference type="Proteomes" id="UP000326565"/>
    </source>
</evidence>
<sequence>MTTLAQLEAYTSELTAAVNSFASHCSDFESPPEGTGRKTSQSSKAYRARRAILAHVNKIQMLLSGPADFLQTLAAQNQLLSCLQWLGEFQVLACIPLHGSVPISDVAELAGVPDIQLCRIIRMTATAGFLQESQPGQVAHTALSARFVTKPSYLDAAMFLAETAAPAALQMAAATQRFGSSQQPYESAYNLAFNTSDTFASSCEQRPHLQRQWPAYLRYGMGDVDEGIMDILTSMDQLRQDNVTVVEVGAKTTERAVVLTNMYSSLNFIVQINGARARATSRGGPLTPNSSMRQQPQHPRLTIQHRVLGTAQQVSNAAVYFLNLPCPVPGVPSNTVATRIISELRAHVDVLRSRSSATLVLFPHLLPKPGSFSQEVDTVAYLRDLSLHQLANEREMEMLELMNMLNSVSDSNGRLVVVNKLRSRNNLAIVLEVRYKTYSEHQHG</sequence>
<name>A0A5N5X3S9_9EURO</name>
<reference evidence="1 2" key="1">
    <citation type="submission" date="2019-04" db="EMBL/GenBank/DDBJ databases">
        <title>Friends and foes A comparative genomics study of 23 Aspergillus species from section Flavi.</title>
        <authorList>
            <consortium name="DOE Joint Genome Institute"/>
            <person name="Kjaerbolling I."/>
            <person name="Vesth T."/>
            <person name="Frisvad J.C."/>
            <person name="Nybo J.L."/>
            <person name="Theobald S."/>
            <person name="Kildgaard S."/>
            <person name="Isbrandt T."/>
            <person name="Kuo A."/>
            <person name="Sato A."/>
            <person name="Lyhne E.K."/>
            <person name="Kogle M.E."/>
            <person name="Wiebenga A."/>
            <person name="Kun R.S."/>
            <person name="Lubbers R.J."/>
            <person name="Makela M.R."/>
            <person name="Barry K."/>
            <person name="Chovatia M."/>
            <person name="Clum A."/>
            <person name="Daum C."/>
            <person name="Haridas S."/>
            <person name="He G."/>
            <person name="LaButti K."/>
            <person name="Lipzen A."/>
            <person name="Mondo S."/>
            <person name="Riley R."/>
            <person name="Salamov A."/>
            <person name="Simmons B.A."/>
            <person name="Magnuson J.K."/>
            <person name="Henrissat B."/>
            <person name="Mortensen U.H."/>
            <person name="Larsen T.O."/>
            <person name="Devries R.P."/>
            <person name="Grigoriev I.V."/>
            <person name="Machida M."/>
            <person name="Baker S.E."/>
            <person name="Andersen M.R."/>
        </authorList>
    </citation>
    <scope>NUCLEOTIDE SEQUENCE [LARGE SCALE GENOMIC DNA]</scope>
    <source>
        <strain evidence="1 2">CBS 151.66</strain>
    </source>
</reference>
<dbReference type="PANTHER" id="PTHR43712:SF15">
    <property type="entry name" value="MONODICTYPHENONE CLUSTER TRANSCRIPTIONAL COACTIVATOR MDPA"/>
    <property type="match status" value="1"/>
</dbReference>
<evidence type="ECO:0000313" key="1">
    <source>
        <dbReference type="EMBL" id="KAB8073970.1"/>
    </source>
</evidence>
<gene>
    <name evidence="1" type="ORF">BDV29DRAFT_201502</name>
</gene>
<keyword evidence="2" id="KW-1185">Reference proteome</keyword>
<proteinExistence type="predicted"/>
<protein>
    <submittedName>
        <fullName evidence="1">Uncharacterized protein</fullName>
    </submittedName>
</protein>
<organism evidence="1 2">
    <name type="scientific">Aspergillus leporis</name>
    <dbReference type="NCBI Taxonomy" id="41062"/>
    <lineage>
        <taxon>Eukaryota</taxon>
        <taxon>Fungi</taxon>
        <taxon>Dikarya</taxon>
        <taxon>Ascomycota</taxon>
        <taxon>Pezizomycotina</taxon>
        <taxon>Eurotiomycetes</taxon>
        <taxon>Eurotiomycetidae</taxon>
        <taxon>Eurotiales</taxon>
        <taxon>Aspergillaceae</taxon>
        <taxon>Aspergillus</taxon>
        <taxon>Aspergillus subgen. Circumdati</taxon>
    </lineage>
</organism>
<dbReference type="Proteomes" id="UP000326565">
    <property type="component" value="Unassembled WGS sequence"/>
</dbReference>
<dbReference type="AlphaFoldDB" id="A0A5N5X3S9"/>
<dbReference type="SUPFAM" id="SSF46785">
    <property type="entry name" value="Winged helix' DNA-binding domain"/>
    <property type="match status" value="1"/>
</dbReference>
<dbReference type="InterPro" id="IPR036390">
    <property type="entry name" value="WH_DNA-bd_sf"/>
</dbReference>
<dbReference type="Gene3D" id="1.10.10.10">
    <property type="entry name" value="Winged helix-like DNA-binding domain superfamily/Winged helix DNA-binding domain"/>
    <property type="match status" value="1"/>
</dbReference>
<dbReference type="PANTHER" id="PTHR43712">
    <property type="entry name" value="PUTATIVE (AFU_ORTHOLOGUE AFUA_4G14580)-RELATED"/>
    <property type="match status" value="1"/>
</dbReference>
<dbReference type="InterPro" id="IPR036388">
    <property type="entry name" value="WH-like_DNA-bd_sf"/>
</dbReference>
<dbReference type="EMBL" id="ML732217">
    <property type="protein sequence ID" value="KAB8073970.1"/>
    <property type="molecule type" value="Genomic_DNA"/>
</dbReference>